<evidence type="ECO:0000313" key="2">
    <source>
        <dbReference type="RefSeq" id="XP_042563386.1"/>
    </source>
</evidence>
<protein>
    <submittedName>
        <fullName evidence="2">Doublecortin domain-containing protein 1-like</fullName>
    </submittedName>
</protein>
<dbReference type="InterPro" id="IPR043188">
    <property type="entry name" value="DCDC1"/>
</dbReference>
<dbReference type="GO" id="GO:1902412">
    <property type="term" value="P:regulation of mitotic cytokinesis"/>
    <property type="evidence" value="ECO:0007669"/>
    <property type="project" value="InterPro"/>
</dbReference>
<dbReference type="RefSeq" id="XP_042563386.1">
    <property type="nucleotide sequence ID" value="XM_042707452.1"/>
</dbReference>
<proteinExistence type="predicted"/>
<keyword evidence="1" id="KW-1185">Reference proteome</keyword>
<dbReference type="GO" id="GO:0030496">
    <property type="term" value="C:midbody"/>
    <property type="evidence" value="ECO:0007669"/>
    <property type="project" value="TreeGrafter"/>
</dbReference>
<dbReference type="Proteomes" id="UP000515152">
    <property type="component" value="Chromosome 3"/>
</dbReference>
<gene>
    <name evidence="2" type="primary">LOC122132816</name>
</gene>
<sequence length="151" mass="17350">MSCGEPFRPPDVVKLIERQRAARWMKKGKLCVDLEIRRHKLRQQKARLPPSQDSSSLISQTIRRASETTAELNSSETHISVEESVLERECREDLLKEGSISATHNLYHQPKVKRVLVHCNGGDITQSVYVWGRTIDEVTPCICLQEMWNPQ</sequence>
<dbReference type="KEGG" id="char:122132816"/>
<dbReference type="PANTHER" id="PTHR46302:SF3">
    <property type="entry name" value="DOUBLECORTIN DOMAIN-CONTAINING PROTEIN 1"/>
    <property type="match status" value="1"/>
</dbReference>
<name>A0A8M1KH34_CLUHA</name>
<dbReference type="GeneID" id="122132816"/>
<accession>A0A8M1KH34</accession>
<dbReference type="GO" id="GO:0008017">
    <property type="term" value="F:microtubule binding"/>
    <property type="evidence" value="ECO:0007669"/>
    <property type="project" value="InterPro"/>
</dbReference>
<evidence type="ECO:0000313" key="1">
    <source>
        <dbReference type="Proteomes" id="UP000515152"/>
    </source>
</evidence>
<reference evidence="2" key="1">
    <citation type="submission" date="2025-08" db="UniProtKB">
        <authorList>
            <consortium name="RefSeq"/>
        </authorList>
    </citation>
    <scope>IDENTIFICATION</scope>
</reference>
<dbReference type="PANTHER" id="PTHR46302">
    <property type="entry name" value="DOUBLECORTIN DOMAIN-CONTAINING PROTEIN 1"/>
    <property type="match status" value="1"/>
</dbReference>
<organism evidence="1 2">
    <name type="scientific">Clupea harengus</name>
    <name type="common">Atlantic herring</name>
    <dbReference type="NCBI Taxonomy" id="7950"/>
    <lineage>
        <taxon>Eukaryota</taxon>
        <taxon>Metazoa</taxon>
        <taxon>Chordata</taxon>
        <taxon>Craniata</taxon>
        <taxon>Vertebrata</taxon>
        <taxon>Euteleostomi</taxon>
        <taxon>Actinopterygii</taxon>
        <taxon>Neopterygii</taxon>
        <taxon>Teleostei</taxon>
        <taxon>Clupei</taxon>
        <taxon>Clupeiformes</taxon>
        <taxon>Clupeoidei</taxon>
        <taxon>Clupeidae</taxon>
        <taxon>Clupea</taxon>
    </lineage>
</organism>
<dbReference type="AlphaFoldDB" id="A0A8M1KH34"/>